<feature type="repeat" description="WD" evidence="3">
    <location>
        <begin position="609"/>
        <end position="641"/>
    </location>
</feature>
<accession>A0AA38LDU2</accession>
<dbReference type="InterPro" id="IPR020472">
    <property type="entry name" value="WD40_PAC1"/>
</dbReference>
<evidence type="ECO:0000256" key="4">
    <source>
        <dbReference type="SAM" id="MobiDB-lite"/>
    </source>
</evidence>
<feature type="compositionally biased region" description="Basic and acidic residues" evidence="4">
    <location>
        <begin position="678"/>
        <end position="694"/>
    </location>
</feature>
<keyword evidence="2" id="KW-0677">Repeat</keyword>
<dbReference type="Gene3D" id="2.130.10.10">
    <property type="entry name" value="YVTN repeat-like/Quinoprotein amine dehydrogenase"/>
    <property type="match status" value="1"/>
</dbReference>
<feature type="compositionally biased region" description="Polar residues" evidence="4">
    <location>
        <begin position="23"/>
        <end position="34"/>
    </location>
</feature>
<dbReference type="AlphaFoldDB" id="A0AA38LDU2"/>
<feature type="repeat" description="WD" evidence="3">
    <location>
        <begin position="418"/>
        <end position="459"/>
    </location>
</feature>
<reference evidence="5 6" key="1">
    <citation type="journal article" date="2021" name="Nat. Plants">
        <title>The Taxus genome provides insights into paclitaxel biosynthesis.</title>
        <authorList>
            <person name="Xiong X."/>
            <person name="Gou J."/>
            <person name="Liao Q."/>
            <person name="Li Y."/>
            <person name="Zhou Q."/>
            <person name="Bi G."/>
            <person name="Li C."/>
            <person name="Du R."/>
            <person name="Wang X."/>
            <person name="Sun T."/>
            <person name="Guo L."/>
            <person name="Liang H."/>
            <person name="Lu P."/>
            <person name="Wu Y."/>
            <person name="Zhang Z."/>
            <person name="Ro D.K."/>
            <person name="Shang Y."/>
            <person name="Huang S."/>
            <person name="Yan J."/>
        </authorList>
    </citation>
    <scope>NUCLEOTIDE SEQUENCE [LARGE SCALE GENOMIC DNA]</scope>
    <source>
        <strain evidence="5">Ta-2019</strain>
    </source>
</reference>
<evidence type="ECO:0008006" key="7">
    <source>
        <dbReference type="Google" id="ProtNLM"/>
    </source>
</evidence>
<keyword evidence="6" id="KW-1185">Reference proteome</keyword>
<proteinExistence type="predicted"/>
<dbReference type="InterPro" id="IPR019775">
    <property type="entry name" value="WD40_repeat_CS"/>
</dbReference>
<feature type="compositionally biased region" description="Acidic residues" evidence="4">
    <location>
        <begin position="1"/>
        <end position="18"/>
    </location>
</feature>
<dbReference type="SMART" id="SM00320">
    <property type="entry name" value="WD40"/>
    <property type="match status" value="6"/>
</dbReference>
<dbReference type="Proteomes" id="UP000824469">
    <property type="component" value="Unassembled WGS sequence"/>
</dbReference>
<feature type="region of interest" description="Disordered" evidence="4">
    <location>
        <begin position="1"/>
        <end position="34"/>
    </location>
</feature>
<dbReference type="InterPro" id="IPR015943">
    <property type="entry name" value="WD40/YVTN_repeat-like_dom_sf"/>
</dbReference>
<name>A0AA38LDU2_TAXCH</name>
<dbReference type="PRINTS" id="PR00320">
    <property type="entry name" value="GPROTEINBRPT"/>
</dbReference>
<dbReference type="InterPro" id="IPR040324">
    <property type="entry name" value="WDR44/Dgr2"/>
</dbReference>
<protein>
    <recommendedName>
        <fullName evidence="7">WD repeat-containing protein 44-like</fullName>
    </recommendedName>
</protein>
<evidence type="ECO:0000313" key="6">
    <source>
        <dbReference type="Proteomes" id="UP000824469"/>
    </source>
</evidence>
<feature type="region of interest" description="Disordered" evidence="4">
    <location>
        <begin position="677"/>
        <end position="705"/>
    </location>
</feature>
<organism evidence="5 6">
    <name type="scientific">Taxus chinensis</name>
    <name type="common">Chinese yew</name>
    <name type="synonym">Taxus wallichiana var. chinensis</name>
    <dbReference type="NCBI Taxonomy" id="29808"/>
    <lineage>
        <taxon>Eukaryota</taxon>
        <taxon>Viridiplantae</taxon>
        <taxon>Streptophyta</taxon>
        <taxon>Embryophyta</taxon>
        <taxon>Tracheophyta</taxon>
        <taxon>Spermatophyta</taxon>
        <taxon>Pinopsida</taxon>
        <taxon>Pinidae</taxon>
        <taxon>Conifers II</taxon>
        <taxon>Cupressales</taxon>
        <taxon>Taxaceae</taxon>
        <taxon>Taxus</taxon>
    </lineage>
</organism>
<dbReference type="InterPro" id="IPR036322">
    <property type="entry name" value="WD40_repeat_dom_sf"/>
</dbReference>
<feature type="repeat" description="WD" evidence="3">
    <location>
        <begin position="459"/>
        <end position="493"/>
    </location>
</feature>
<dbReference type="InterPro" id="IPR001680">
    <property type="entry name" value="WD40_rpt"/>
</dbReference>
<evidence type="ECO:0000256" key="2">
    <source>
        <dbReference type="ARBA" id="ARBA00022737"/>
    </source>
</evidence>
<dbReference type="PROSITE" id="PS00678">
    <property type="entry name" value="WD_REPEATS_1"/>
    <property type="match status" value="1"/>
</dbReference>
<dbReference type="PROSITE" id="PS50294">
    <property type="entry name" value="WD_REPEATS_REGION"/>
    <property type="match status" value="2"/>
</dbReference>
<dbReference type="OMA" id="VTGHSKE"/>
<comment type="caution">
    <text evidence="5">The sequence shown here is derived from an EMBL/GenBank/DDBJ whole genome shotgun (WGS) entry which is preliminary data.</text>
</comment>
<sequence>MMDGSGDEESDQFFETLEEMASVSDSGSDSAENETTICKNADLKAKYEIWKKEPISIQERRQTFLREMGFIKVNNFISLEPDVDSKQCLGIERLRENSGAVLRSSTRSDPHGKPPLYSCQNAAMFQQRYSSSITSSNSSDGTTDMGEIADVSFSPADSSGEFICKIKNLDSGKEFIVDEIREDGMWNKLREVGTDRHLTLEEFERSVGFSPFVQDVMKRPNEVEQTQKFEDNGNLSSRQIKRNWLKALSFAAHSISLRKGDHLRHDSGKNSRQRSGTFTDVSWERPHRAKVHHNRKPCRELSALYMGQEIQAHEGSIWTMKFSVDGRYLASAGQDRVIHVREVIESKRKVGADTPDLDGTNAYLTVNGSPEVFPLSIEDHANNTKGWKVKYSKRSSNSDCIVLPDKVFKLSDKPLCSFHGHCDDVLDLSWSPSQYLLLSSSMDQTVRLWDLEHQSCLKIFSHSDYVTCIQFNPVDDRYFISGSLDGKVRIWSIPDRRVVDWSDIREMVTAACYTPDGQGGLVGSIKGSCYFYNTSGNKLQLETQVAVHSKKSVYSKKKSPGKKVTGFQFLPGDLRKVLITSADSRIRVFDGIELVCKYKGFRNTCSQISASFTSNGKHIVCASEDSNVYIWNSDTHRGSTAKSIKTSRSYEHFLSQSVLVAVPWSGINHGLLELNSSGRRDTQSSLHRCKDAGRHNGSLPRASGEEQELETALHYVSQGSHLSRLETLPDVNELDGLSRVSAHLSDSYEPRFMTFSASDRNTDNLNSSHGFFSDSLSKGSATWPEEKLPPLSKRNLSNMSPSNYDILNTGVSNTIQVQSRVAAATAWGLVIVTAGLGGEIKSFQNYGLPVNL</sequence>
<feature type="repeat" description="WD" evidence="3">
    <location>
        <begin position="310"/>
        <end position="343"/>
    </location>
</feature>
<evidence type="ECO:0000313" key="5">
    <source>
        <dbReference type="EMBL" id="KAH9317242.1"/>
    </source>
</evidence>
<evidence type="ECO:0000256" key="3">
    <source>
        <dbReference type="PROSITE-ProRule" id="PRU00221"/>
    </source>
</evidence>
<dbReference type="EMBL" id="JAHRHJ020000004">
    <property type="protein sequence ID" value="KAH9317242.1"/>
    <property type="molecule type" value="Genomic_DNA"/>
</dbReference>
<dbReference type="PANTHER" id="PTHR14221">
    <property type="entry name" value="WD REPEAT DOMAIN 44"/>
    <property type="match status" value="1"/>
</dbReference>
<dbReference type="SUPFAM" id="SSF50978">
    <property type="entry name" value="WD40 repeat-like"/>
    <property type="match status" value="1"/>
</dbReference>
<dbReference type="PROSITE" id="PS50082">
    <property type="entry name" value="WD_REPEATS_2"/>
    <property type="match status" value="4"/>
</dbReference>
<gene>
    <name evidence="5" type="ORF">KI387_019011</name>
</gene>
<keyword evidence="1 3" id="KW-0853">WD repeat</keyword>
<evidence type="ECO:0000256" key="1">
    <source>
        <dbReference type="ARBA" id="ARBA00022574"/>
    </source>
</evidence>
<dbReference type="PANTHER" id="PTHR14221:SF0">
    <property type="entry name" value="WD REPEAT-CONTAINING PROTEIN 44"/>
    <property type="match status" value="1"/>
</dbReference>
<dbReference type="Pfam" id="PF00400">
    <property type="entry name" value="WD40"/>
    <property type="match status" value="4"/>
</dbReference>